<feature type="domain" description="Methyltransferase type 11" evidence="4">
    <location>
        <begin position="52"/>
        <end position="146"/>
    </location>
</feature>
<dbReference type="KEGG" id="qdo:H9Q78_11415"/>
<keyword evidence="1 5" id="KW-0489">Methyltransferase</keyword>
<sequence>MNNKEAAIVGKRWSFCAEGYDSIIQEEFEGEQPYRWSRLLQENAPKTCGRALDIGTGPGFFAVLLSRMGWEVTGIDCAEEMVRTAAKNAAALGVKAEFYQMDNHHLNYSDNTFDYIVSRNVTWILYDPEEAFKEWLRVLKPGGRILYFDANWPYSKDKSFLEAQKRDEEAYRNQYGEPANTYRGDEETEEKFKSLLFFDKVWRPEWDERHLPDCGYCNVRVIPRVNEEVYSESKQLLYRSVPMFLVTADKPLDQ</sequence>
<dbReference type="InterPro" id="IPR013216">
    <property type="entry name" value="Methyltransf_11"/>
</dbReference>
<dbReference type="GO" id="GO:0032259">
    <property type="term" value="P:methylation"/>
    <property type="evidence" value="ECO:0007669"/>
    <property type="project" value="UniProtKB-KW"/>
</dbReference>
<dbReference type="EMBL" id="CP060634">
    <property type="protein sequence ID" value="QNM05048.1"/>
    <property type="molecule type" value="Genomic_DNA"/>
</dbReference>
<evidence type="ECO:0000256" key="1">
    <source>
        <dbReference type="ARBA" id="ARBA00022603"/>
    </source>
</evidence>
<dbReference type="InterPro" id="IPR029063">
    <property type="entry name" value="SAM-dependent_MTases_sf"/>
</dbReference>
<dbReference type="Pfam" id="PF08241">
    <property type="entry name" value="Methyltransf_11"/>
    <property type="match status" value="1"/>
</dbReference>
<evidence type="ECO:0000313" key="5">
    <source>
        <dbReference type="EMBL" id="QNM05048.1"/>
    </source>
</evidence>
<evidence type="ECO:0000256" key="3">
    <source>
        <dbReference type="ARBA" id="ARBA00022691"/>
    </source>
</evidence>
<evidence type="ECO:0000313" key="6">
    <source>
        <dbReference type="Proteomes" id="UP000515823"/>
    </source>
</evidence>
<organism evidence="5 6">
    <name type="scientific">Qiania dongpingensis</name>
    <dbReference type="NCBI Taxonomy" id="2763669"/>
    <lineage>
        <taxon>Bacteria</taxon>
        <taxon>Bacillati</taxon>
        <taxon>Bacillota</taxon>
        <taxon>Clostridia</taxon>
        <taxon>Lachnospirales</taxon>
        <taxon>Lachnospiraceae</taxon>
        <taxon>Qiania</taxon>
    </lineage>
</organism>
<protein>
    <submittedName>
        <fullName evidence="5">Class I SAM-dependent methyltransferase</fullName>
    </submittedName>
</protein>
<dbReference type="PANTHER" id="PTHR43464">
    <property type="entry name" value="METHYLTRANSFERASE"/>
    <property type="match status" value="1"/>
</dbReference>
<dbReference type="SUPFAM" id="SSF53335">
    <property type="entry name" value="S-adenosyl-L-methionine-dependent methyltransferases"/>
    <property type="match status" value="1"/>
</dbReference>
<dbReference type="CDD" id="cd02440">
    <property type="entry name" value="AdoMet_MTases"/>
    <property type="match status" value="1"/>
</dbReference>
<evidence type="ECO:0000256" key="2">
    <source>
        <dbReference type="ARBA" id="ARBA00022679"/>
    </source>
</evidence>
<dbReference type="GO" id="GO:0008757">
    <property type="term" value="F:S-adenosylmethionine-dependent methyltransferase activity"/>
    <property type="evidence" value="ECO:0007669"/>
    <property type="project" value="InterPro"/>
</dbReference>
<proteinExistence type="predicted"/>
<keyword evidence="2 5" id="KW-0808">Transferase</keyword>
<keyword evidence="3" id="KW-0949">S-adenosyl-L-methionine</keyword>
<evidence type="ECO:0000259" key="4">
    <source>
        <dbReference type="Pfam" id="PF08241"/>
    </source>
</evidence>
<dbReference type="AlphaFoldDB" id="A0A7G9G2L6"/>
<name>A0A7G9G2L6_9FIRM</name>
<dbReference type="Gene3D" id="3.40.50.150">
    <property type="entry name" value="Vaccinia Virus protein VP39"/>
    <property type="match status" value="1"/>
</dbReference>
<dbReference type="Proteomes" id="UP000515823">
    <property type="component" value="Chromosome"/>
</dbReference>
<dbReference type="PANTHER" id="PTHR43464:SF19">
    <property type="entry name" value="UBIQUINONE BIOSYNTHESIS O-METHYLTRANSFERASE, MITOCHONDRIAL"/>
    <property type="match status" value="1"/>
</dbReference>
<gene>
    <name evidence="5" type="ORF">H9Q78_11415</name>
</gene>
<accession>A0A7G9G2L6</accession>
<reference evidence="5 6" key="1">
    <citation type="submission" date="2020-08" db="EMBL/GenBank/DDBJ databases">
        <authorList>
            <person name="Liu C."/>
            <person name="Sun Q."/>
        </authorList>
    </citation>
    <scope>NUCLEOTIDE SEQUENCE [LARGE SCALE GENOMIC DNA]</scope>
    <source>
        <strain evidence="5 6">NSJ-38</strain>
    </source>
</reference>
<dbReference type="RefSeq" id="WP_249301845.1">
    <property type="nucleotide sequence ID" value="NZ_CP060634.1"/>
</dbReference>
<keyword evidence="6" id="KW-1185">Reference proteome</keyword>